<accession>A0A6F9DNQ5</accession>
<keyword evidence="2" id="KW-0812">Transmembrane</keyword>
<keyword evidence="3" id="KW-0675">Receptor</keyword>
<evidence type="ECO:0000256" key="1">
    <source>
        <dbReference type="ARBA" id="ARBA00022536"/>
    </source>
</evidence>
<feature type="transmembrane region" description="Helical" evidence="2">
    <location>
        <begin position="312"/>
        <end position="333"/>
    </location>
</feature>
<sequence>MTLTIQNVTSSLNNTVVVVMGDGASANSTLTVLAGCGPPPTGSGCETYNCASNSSTYIGSMMGSVNTYNCYNTTTCGADGLWTALTTKCGTTAVGCQETNTWGASCNMTCGVGCLVARKCSFVNGSCLDAAGAITTACKPGYTGNTCSSMSVNCTYGKWGMNCNKTCGAGCRYSCDRTSGQCLNQQGSAAEAFCMPGYKGPKCDQVGCQIAGVYGPQCDLICGKGCPFTVCDFTTGACLDNSTTPVVTTQCITGYEGTRCETPICPGGCNGGVCFFPNYCGNCPNHFAQLGDFSTGVTCRNIRLDGFLKGSLPTFAILTVIVILLTVSSKWYIRRKLKLT</sequence>
<keyword evidence="2" id="KW-0472">Membrane</keyword>
<dbReference type="PANTHER" id="PTHR24043">
    <property type="entry name" value="SCAVENGER RECEPTOR CLASS F"/>
    <property type="match status" value="1"/>
</dbReference>
<keyword evidence="2" id="KW-1133">Transmembrane helix</keyword>
<proteinExistence type="evidence at transcript level"/>
<reference evidence="3" key="1">
    <citation type="submission" date="2020-04" db="EMBL/GenBank/DDBJ databases">
        <authorList>
            <person name="Neveu A P."/>
        </authorList>
    </citation>
    <scope>NUCLEOTIDE SEQUENCE</scope>
    <source>
        <tissue evidence="3">Whole embryo</tissue>
    </source>
</reference>
<organism evidence="3">
    <name type="scientific">Phallusia mammillata</name>
    <dbReference type="NCBI Taxonomy" id="59560"/>
    <lineage>
        <taxon>Eukaryota</taxon>
        <taxon>Metazoa</taxon>
        <taxon>Chordata</taxon>
        <taxon>Tunicata</taxon>
        <taxon>Ascidiacea</taxon>
        <taxon>Phlebobranchia</taxon>
        <taxon>Ascidiidae</taxon>
        <taxon>Phallusia</taxon>
    </lineage>
</organism>
<dbReference type="AlphaFoldDB" id="A0A6F9DNQ5"/>
<protein>
    <submittedName>
        <fullName evidence="3">Platelet endothelial aggregation receptor 1-like</fullName>
    </submittedName>
</protein>
<evidence type="ECO:0000313" key="3">
    <source>
        <dbReference type="EMBL" id="CAB3264769.1"/>
    </source>
</evidence>
<evidence type="ECO:0000256" key="2">
    <source>
        <dbReference type="SAM" id="Phobius"/>
    </source>
</evidence>
<keyword evidence="1" id="KW-0245">EGF-like domain</keyword>
<name>A0A6F9DNQ5_9ASCI</name>
<dbReference type="EMBL" id="LR788907">
    <property type="protein sequence ID" value="CAB3264769.1"/>
    <property type="molecule type" value="mRNA"/>
</dbReference>
<dbReference type="InterPro" id="IPR042635">
    <property type="entry name" value="MEGF10/SREC1/2-like"/>
</dbReference>
<gene>
    <name evidence="3" type="primary">Pear1</name>
</gene>
<dbReference type="GO" id="GO:0005044">
    <property type="term" value="F:scavenger receptor activity"/>
    <property type="evidence" value="ECO:0007669"/>
    <property type="project" value="InterPro"/>
</dbReference>
<dbReference type="PANTHER" id="PTHR24043:SF8">
    <property type="entry name" value="EGF-LIKE DOMAIN-CONTAINING PROTEIN"/>
    <property type="match status" value="1"/>
</dbReference>